<accession>A0A6A4LGK4</accession>
<proteinExistence type="predicted"/>
<dbReference type="AlphaFoldDB" id="A0A6A4LGK4"/>
<dbReference type="OrthoDB" id="1932350at2759"/>
<feature type="non-terminal residue" evidence="2">
    <location>
        <position position="1"/>
    </location>
</feature>
<dbReference type="Proteomes" id="UP000428333">
    <property type="component" value="Linkage Group LG08"/>
</dbReference>
<keyword evidence="3" id="KW-1185">Reference proteome</keyword>
<dbReference type="EMBL" id="QEFC01002163">
    <property type="protein sequence ID" value="KAE9453658.1"/>
    <property type="molecule type" value="Genomic_DNA"/>
</dbReference>
<sequence>MATTFGRGAQNMNSMYIKPMLRKAYHKKGSCGDSTTTKMNREEVKNKSNTMAGDQGRGDGDCWWVPDHRTGIFYPKGQEKVIEDVPVGAGKDFRVNWFTNNEDFI</sequence>
<organism evidence="2 3">
    <name type="scientific">Rhododendron williamsianum</name>
    <dbReference type="NCBI Taxonomy" id="262921"/>
    <lineage>
        <taxon>Eukaryota</taxon>
        <taxon>Viridiplantae</taxon>
        <taxon>Streptophyta</taxon>
        <taxon>Embryophyta</taxon>
        <taxon>Tracheophyta</taxon>
        <taxon>Spermatophyta</taxon>
        <taxon>Magnoliopsida</taxon>
        <taxon>eudicotyledons</taxon>
        <taxon>Gunneridae</taxon>
        <taxon>Pentapetalae</taxon>
        <taxon>asterids</taxon>
        <taxon>Ericales</taxon>
        <taxon>Ericaceae</taxon>
        <taxon>Ericoideae</taxon>
        <taxon>Rhodoreae</taxon>
        <taxon>Rhododendron</taxon>
    </lineage>
</organism>
<protein>
    <submittedName>
        <fullName evidence="2">Uncharacterized protein</fullName>
    </submittedName>
</protein>
<feature type="region of interest" description="Disordered" evidence="1">
    <location>
        <begin position="28"/>
        <end position="60"/>
    </location>
</feature>
<evidence type="ECO:0000313" key="2">
    <source>
        <dbReference type="EMBL" id="KAE9453658.1"/>
    </source>
</evidence>
<comment type="caution">
    <text evidence="2">The sequence shown here is derived from an EMBL/GenBank/DDBJ whole genome shotgun (WGS) entry which is preliminary data.</text>
</comment>
<dbReference type="PANTHER" id="PTHR35109:SF2">
    <property type="entry name" value="LATE EMBRYOGENESIS ABUNDANT PROTEIN"/>
    <property type="match status" value="1"/>
</dbReference>
<evidence type="ECO:0000313" key="3">
    <source>
        <dbReference type="Proteomes" id="UP000428333"/>
    </source>
</evidence>
<name>A0A6A4LGK4_9ERIC</name>
<reference evidence="2 3" key="1">
    <citation type="journal article" date="2019" name="Genome Biol. Evol.">
        <title>The Rhododendron genome and chromosomal organization provide insight into shared whole-genome duplications across the heath family (Ericaceae).</title>
        <authorList>
            <person name="Soza V.L."/>
            <person name="Lindsley D."/>
            <person name="Waalkes A."/>
            <person name="Ramage E."/>
            <person name="Patwardhan R.P."/>
            <person name="Burton J.N."/>
            <person name="Adey A."/>
            <person name="Kumar A."/>
            <person name="Qiu R."/>
            <person name="Shendure J."/>
            <person name="Hall B."/>
        </authorList>
    </citation>
    <scope>NUCLEOTIDE SEQUENCE [LARGE SCALE GENOMIC DNA]</scope>
    <source>
        <strain evidence="2">RSF 1966-606</strain>
    </source>
</reference>
<evidence type="ECO:0000256" key="1">
    <source>
        <dbReference type="SAM" id="MobiDB-lite"/>
    </source>
</evidence>
<gene>
    <name evidence="2" type="ORF">C3L33_14428</name>
</gene>
<dbReference type="PANTHER" id="PTHR35109">
    <property type="entry name" value="GLUTAMATE RACEMASE"/>
    <property type="match status" value="1"/>
</dbReference>